<accession>A0A239LL46</accession>
<dbReference type="CDD" id="cd10917">
    <property type="entry name" value="CE4_NodB_like_6s_7s"/>
    <property type="match status" value="1"/>
</dbReference>
<feature type="chain" id="PRO_5012399100" evidence="3">
    <location>
        <begin position="21"/>
        <end position="239"/>
    </location>
</feature>
<dbReference type="OrthoDB" id="9812065at2"/>
<evidence type="ECO:0000256" key="1">
    <source>
        <dbReference type="ARBA" id="ARBA00022723"/>
    </source>
</evidence>
<dbReference type="GO" id="GO:0046872">
    <property type="term" value="F:metal ion binding"/>
    <property type="evidence" value="ECO:0007669"/>
    <property type="project" value="UniProtKB-KW"/>
</dbReference>
<dbReference type="InterPro" id="IPR011330">
    <property type="entry name" value="Glyco_hydro/deAcase_b/a-brl"/>
</dbReference>
<evidence type="ECO:0000313" key="5">
    <source>
        <dbReference type="EMBL" id="SNT30632.1"/>
    </source>
</evidence>
<dbReference type="Gene3D" id="3.20.20.370">
    <property type="entry name" value="Glycoside hydrolase/deacetylase"/>
    <property type="match status" value="1"/>
</dbReference>
<feature type="signal peptide" evidence="3">
    <location>
        <begin position="1"/>
        <end position="20"/>
    </location>
</feature>
<dbReference type="AlphaFoldDB" id="A0A239LL46"/>
<dbReference type="PANTHER" id="PTHR10587:SF133">
    <property type="entry name" value="CHITIN DEACETYLASE 1-RELATED"/>
    <property type="match status" value="1"/>
</dbReference>
<keyword evidence="6" id="KW-1185">Reference proteome</keyword>
<protein>
    <submittedName>
        <fullName evidence="5">Peptidoglycan/xylan/chitin deacetylase, PgdA/CDA1 family</fullName>
    </submittedName>
</protein>
<sequence>MTTPEAIAATATLAAAAAGAAAYASMWPASQLFGAVVTAAKDPNQFALTYDDGPNPAVTPHLLDVLAARNVKATFFLIGNFVRQEPELTRELARQGHLVGCHTMTHPHLPFCGAARIRQELADCQSLIEDTIGKPVTWFRPPFGQRRPAVLRIARELGMASTTWNIIVGDWNPIPAETILARIERGVARNRAHGRGSNICLHDGGQGGLGQTRMPSVEATRRLIEAHPEAGWVTLDAWR</sequence>
<dbReference type="SUPFAM" id="SSF88713">
    <property type="entry name" value="Glycoside hydrolase/deacetylase"/>
    <property type="match status" value="1"/>
</dbReference>
<name>A0A239LL46_9BACT</name>
<dbReference type="Pfam" id="PF01522">
    <property type="entry name" value="Polysacc_deac_1"/>
    <property type="match status" value="1"/>
</dbReference>
<dbReference type="GO" id="GO:0005975">
    <property type="term" value="P:carbohydrate metabolic process"/>
    <property type="evidence" value="ECO:0007669"/>
    <property type="project" value="InterPro"/>
</dbReference>
<evidence type="ECO:0000256" key="3">
    <source>
        <dbReference type="SAM" id="SignalP"/>
    </source>
</evidence>
<dbReference type="GO" id="GO:0016810">
    <property type="term" value="F:hydrolase activity, acting on carbon-nitrogen (but not peptide) bonds"/>
    <property type="evidence" value="ECO:0007669"/>
    <property type="project" value="InterPro"/>
</dbReference>
<dbReference type="InterPro" id="IPR050248">
    <property type="entry name" value="Polysacc_deacetylase_ArnD"/>
</dbReference>
<dbReference type="GO" id="GO:0016020">
    <property type="term" value="C:membrane"/>
    <property type="evidence" value="ECO:0007669"/>
    <property type="project" value="TreeGrafter"/>
</dbReference>
<evidence type="ECO:0000259" key="4">
    <source>
        <dbReference type="PROSITE" id="PS51677"/>
    </source>
</evidence>
<dbReference type="PROSITE" id="PS51677">
    <property type="entry name" value="NODB"/>
    <property type="match status" value="1"/>
</dbReference>
<keyword evidence="3" id="KW-0732">Signal</keyword>
<reference evidence="5 6" key="1">
    <citation type="submission" date="2017-06" db="EMBL/GenBank/DDBJ databases">
        <authorList>
            <person name="Kim H.J."/>
            <person name="Triplett B.A."/>
        </authorList>
    </citation>
    <scope>NUCLEOTIDE SEQUENCE [LARGE SCALE GENOMIC DNA]</scope>
    <source>
        <strain evidence="5 6">DSM 18704</strain>
    </source>
</reference>
<dbReference type="Proteomes" id="UP000198356">
    <property type="component" value="Unassembled WGS sequence"/>
</dbReference>
<keyword evidence="2" id="KW-0378">Hydrolase</keyword>
<organism evidence="5 6">
    <name type="scientific">Granulicella rosea</name>
    <dbReference type="NCBI Taxonomy" id="474952"/>
    <lineage>
        <taxon>Bacteria</taxon>
        <taxon>Pseudomonadati</taxon>
        <taxon>Acidobacteriota</taxon>
        <taxon>Terriglobia</taxon>
        <taxon>Terriglobales</taxon>
        <taxon>Acidobacteriaceae</taxon>
        <taxon>Granulicella</taxon>
    </lineage>
</organism>
<evidence type="ECO:0000256" key="2">
    <source>
        <dbReference type="ARBA" id="ARBA00022801"/>
    </source>
</evidence>
<gene>
    <name evidence="5" type="ORF">SAMN05421770_10776</name>
</gene>
<feature type="domain" description="NodB homology" evidence="4">
    <location>
        <begin position="44"/>
        <end position="235"/>
    </location>
</feature>
<dbReference type="PANTHER" id="PTHR10587">
    <property type="entry name" value="GLYCOSYL TRANSFERASE-RELATED"/>
    <property type="match status" value="1"/>
</dbReference>
<dbReference type="RefSeq" id="WP_089409707.1">
    <property type="nucleotide sequence ID" value="NZ_FZOU01000007.1"/>
</dbReference>
<evidence type="ECO:0000313" key="6">
    <source>
        <dbReference type="Proteomes" id="UP000198356"/>
    </source>
</evidence>
<proteinExistence type="predicted"/>
<dbReference type="EMBL" id="FZOU01000007">
    <property type="protein sequence ID" value="SNT30632.1"/>
    <property type="molecule type" value="Genomic_DNA"/>
</dbReference>
<keyword evidence="1" id="KW-0479">Metal-binding</keyword>
<dbReference type="InterPro" id="IPR002509">
    <property type="entry name" value="NODB_dom"/>
</dbReference>